<dbReference type="AlphaFoldDB" id="A0AA39LE99"/>
<reference evidence="2" key="1">
    <citation type="submission" date="2023-06" db="EMBL/GenBank/DDBJ databases">
        <title>Genomic analysis of the entomopathogenic nematode Steinernema hermaphroditum.</title>
        <authorList>
            <person name="Schwarz E.M."/>
            <person name="Heppert J.K."/>
            <person name="Baniya A."/>
            <person name="Schwartz H.T."/>
            <person name="Tan C.-H."/>
            <person name="Antoshechkin I."/>
            <person name="Sternberg P.W."/>
            <person name="Goodrich-Blair H."/>
            <person name="Dillman A.R."/>
        </authorList>
    </citation>
    <scope>NUCLEOTIDE SEQUENCE</scope>
    <source>
        <strain evidence="2">PS9179</strain>
        <tissue evidence="2">Whole animal</tissue>
    </source>
</reference>
<proteinExistence type="predicted"/>
<evidence type="ECO:0000256" key="1">
    <source>
        <dbReference type="SAM" id="SignalP"/>
    </source>
</evidence>
<feature type="chain" id="PRO_5041206826" evidence="1">
    <location>
        <begin position="17"/>
        <end position="110"/>
    </location>
</feature>
<keyword evidence="3" id="KW-1185">Reference proteome</keyword>
<feature type="signal peptide" evidence="1">
    <location>
        <begin position="1"/>
        <end position="16"/>
    </location>
</feature>
<name>A0AA39LE99_9BILA</name>
<evidence type="ECO:0000313" key="3">
    <source>
        <dbReference type="Proteomes" id="UP001175271"/>
    </source>
</evidence>
<accession>A0AA39LE99</accession>
<evidence type="ECO:0000313" key="2">
    <source>
        <dbReference type="EMBL" id="KAK0393965.1"/>
    </source>
</evidence>
<organism evidence="2 3">
    <name type="scientific">Steinernema hermaphroditum</name>
    <dbReference type="NCBI Taxonomy" id="289476"/>
    <lineage>
        <taxon>Eukaryota</taxon>
        <taxon>Metazoa</taxon>
        <taxon>Ecdysozoa</taxon>
        <taxon>Nematoda</taxon>
        <taxon>Chromadorea</taxon>
        <taxon>Rhabditida</taxon>
        <taxon>Tylenchina</taxon>
        <taxon>Panagrolaimomorpha</taxon>
        <taxon>Strongyloidoidea</taxon>
        <taxon>Steinernematidae</taxon>
        <taxon>Steinernema</taxon>
    </lineage>
</organism>
<comment type="caution">
    <text evidence="2">The sequence shown here is derived from an EMBL/GenBank/DDBJ whole genome shotgun (WGS) entry which is preliminary data.</text>
</comment>
<protein>
    <submittedName>
        <fullName evidence="2">Uncharacterized protein</fullName>
    </submittedName>
</protein>
<dbReference type="Proteomes" id="UP001175271">
    <property type="component" value="Unassembled WGS sequence"/>
</dbReference>
<gene>
    <name evidence="2" type="ORF">QR680_000493</name>
</gene>
<sequence length="110" mass="12764">MRVAIIIILLCSFCSSYHIFPRWDDSNITLSDYVSHKVCHYPLLDYISTKICASSSRLSGLSLKRKATFSFQHLEFPWGDPVYPVAWACCIRRKCDRNLLTEIICQDDKQ</sequence>
<keyword evidence="1" id="KW-0732">Signal</keyword>
<dbReference type="EMBL" id="JAUCMV010000005">
    <property type="protein sequence ID" value="KAK0393965.1"/>
    <property type="molecule type" value="Genomic_DNA"/>
</dbReference>